<evidence type="ECO:0000256" key="1">
    <source>
        <dbReference type="SAM" id="MobiDB-lite"/>
    </source>
</evidence>
<dbReference type="InParanoid" id="A0A7C8MI85"/>
<dbReference type="Proteomes" id="UP000481858">
    <property type="component" value="Unassembled WGS sequence"/>
</dbReference>
<dbReference type="EMBL" id="WUBL01000230">
    <property type="protein sequence ID" value="KAF2963130.1"/>
    <property type="molecule type" value="Genomic_DNA"/>
</dbReference>
<sequence>MWPEDDIQFDFTIEDAMFAGMEFDLLDPAPYTNDPPDLAAPPTSPINSRATASYGVLGDDEAWTLGESSSEPNSVVNSPPQLGVLSSPLGSLRPHVCTMCTNATIRFKHKKDLNRHIGTVHPTGNEPFYCCRCAKLNTRKDNYLRHLRSCKKQHPYAYYLCKCLSHYTSKEEHMHHVTNCHYGFGRTGRPSAS</sequence>
<accession>A0A7C8MI85</accession>
<feature type="region of interest" description="Disordered" evidence="1">
    <location>
        <begin position="29"/>
        <end position="50"/>
    </location>
</feature>
<keyword evidence="3" id="KW-1185">Reference proteome</keyword>
<reference evidence="2 3" key="1">
    <citation type="submission" date="2019-12" db="EMBL/GenBank/DDBJ databases">
        <title>Draft genome sequence of the ascomycete Xylaria multiplex DSM 110363.</title>
        <authorList>
            <person name="Buettner E."/>
            <person name="Kellner H."/>
        </authorList>
    </citation>
    <scope>NUCLEOTIDE SEQUENCE [LARGE SCALE GENOMIC DNA]</scope>
    <source>
        <strain evidence="2 3">DSM 110363</strain>
    </source>
</reference>
<dbReference type="OrthoDB" id="8922241at2759"/>
<name>A0A7C8MI85_9PEZI</name>
<dbReference type="Gene3D" id="3.30.160.60">
    <property type="entry name" value="Classic Zinc Finger"/>
    <property type="match status" value="1"/>
</dbReference>
<protein>
    <recommendedName>
        <fullName evidence="4">C2H2-type domain-containing protein</fullName>
    </recommendedName>
</protein>
<proteinExistence type="predicted"/>
<evidence type="ECO:0000313" key="2">
    <source>
        <dbReference type="EMBL" id="KAF2963130.1"/>
    </source>
</evidence>
<evidence type="ECO:0008006" key="4">
    <source>
        <dbReference type="Google" id="ProtNLM"/>
    </source>
</evidence>
<dbReference type="AlphaFoldDB" id="A0A7C8MI85"/>
<gene>
    <name evidence="2" type="ORF">GQX73_g10446</name>
</gene>
<comment type="caution">
    <text evidence="2">The sequence shown here is derived from an EMBL/GenBank/DDBJ whole genome shotgun (WGS) entry which is preliminary data.</text>
</comment>
<evidence type="ECO:0000313" key="3">
    <source>
        <dbReference type="Proteomes" id="UP000481858"/>
    </source>
</evidence>
<organism evidence="2 3">
    <name type="scientific">Xylaria multiplex</name>
    <dbReference type="NCBI Taxonomy" id="323545"/>
    <lineage>
        <taxon>Eukaryota</taxon>
        <taxon>Fungi</taxon>
        <taxon>Dikarya</taxon>
        <taxon>Ascomycota</taxon>
        <taxon>Pezizomycotina</taxon>
        <taxon>Sordariomycetes</taxon>
        <taxon>Xylariomycetidae</taxon>
        <taxon>Xylariales</taxon>
        <taxon>Xylariaceae</taxon>
        <taxon>Xylaria</taxon>
    </lineage>
</organism>